<evidence type="ECO:0000256" key="2">
    <source>
        <dbReference type="ARBA" id="ARBA00022692"/>
    </source>
</evidence>
<keyword evidence="3 5" id="KW-1133">Transmembrane helix</keyword>
<feature type="transmembrane region" description="Helical" evidence="5">
    <location>
        <begin position="129"/>
        <end position="148"/>
    </location>
</feature>
<dbReference type="PIRSF" id="PIRSF006060">
    <property type="entry name" value="AA_transporter"/>
    <property type="match status" value="1"/>
</dbReference>
<evidence type="ECO:0000256" key="4">
    <source>
        <dbReference type="ARBA" id="ARBA00023136"/>
    </source>
</evidence>
<evidence type="ECO:0000313" key="8">
    <source>
        <dbReference type="EMBL" id="CAB4715945.1"/>
    </source>
</evidence>
<dbReference type="Pfam" id="PF00324">
    <property type="entry name" value="AA_permease"/>
    <property type="match status" value="1"/>
</dbReference>
<feature type="transmembrane region" description="Helical" evidence="5">
    <location>
        <begin position="196"/>
        <end position="216"/>
    </location>
</feature>
<evidence type="ECO:0000313" key="12">
    <source>
        <dbReference type="EMBL" id="CAB4967887.1"/>
    </source>
</evidence>
<protein>
    <submittedName>
        <fullName evidence="13">Unannotated protein</fullName>
    </submittedName>
</protein>
<dbReference type="EMBL" id="CAFBMA010000016">
    <property type="protein sequence ID" value="CAB4902583.1"/>
    <property type="molecule type" value="Genomic_DNA"/>
</dbReference>
<comment type="subcellular location">
    <subcellularLocation>
        <location evidence="1">Membrane</location>
        <topology evidence="1">Multi-pass membrane protein</topology>
    </subcellularLocation>
</comment>
<feature type="transmembrane region" description="Helical" evidence="5">
    <location>
        <begin position="363"/>
        <end position="391"/>
    </location>
</feature>
<feature type="transmembrane region" description="Helical" evidence="5">
    <location>
        <begin position="42"/>
        <end position="65"/>
    </location>
</feature>
<dbReference type="InterPro" id="IPR004841">
    <property type="entry name" value="AA-permease/SLC12A_dom"/>
</dbReference>
<dbReference type="InterPro" id="IPR050367">
    <property type="entry name" value="APC_superfamily"/>
</dbReference>
<feature type="transmembrane region" description="Helical" evidence="5">
    <location>
        <begin position="403"/>
        <end position="423"/>
    </location>
</feature>
<dbReference type="EMBL" id="CAEZXD010000009">
    <property type="protein sequence ID" value="CAB4673263.1"/>
    <property type="molecule type" value="Genomic_DNA"/>
</dbReference>
<feature type="transmembrane region" description="Helical" evidence="5">
    <location>
        <begin position="237"/>
        <end position="259"/>
    </location>
</feature>
<dbReference type="GO" id="GO:0055085">
    <property type="term" value="P:transmembrane transport"/>
    <property type="evidence" value="ECO:0007669"/>
    <property type="project" value="InterPro"/>
</dbReference>
<feature type="transmembrane region" description="Helical" evidence="5">
    <location>
        <begin position="279"/>
        <end position="296"/>
    </location>
</feature>
<dbReference type="EMBL" id="CAFAHD010000019">
    <property type="protein sequence ID" value="CAB4837293.1"/>
    <property type="molecule type" value="Genomic_DNA"/>
</dbReference>
<dbReference type="PANTHER" id="PTHR42770:SF7">
    <property type="entry name" value="MEMBRANE PROTEIN"/>
    <property type="match status" value="1"/>
</dbReference>
<evidence type="ECO:0000313" key="13">
    <source>
        <dbReference type="EMBL" id="CAB5033286.1"/>
    </source>
</evidence>
<feature type="transmembrane region" description="Helical" evidence="5">
    <location>
        <begin position="155"/>
        <end position="176"/>
    </location>
</feature>
<name>A0A6J7RX38_9ZZZZ</name>
<evidence type="ECO:0000313" key="7">
    <source>
        <dbReference type="EMBL" id="CAB4673263.1"/>
    </source>
</evidence>
<dbReference type="EMBL" id="CAEZYD010000018">
    <property type="protein sequence ID" value="CAB4715945.1"/>
    <property type="molecule type" value="Genomic_DNA"/>
</dbReference>
<evidence type="ECO:0000313" key="10">
    <source>
        <dbReference type="EMBL" id="CAB4837293.1"/>
    </source>
</evidence>
<dbReference type="EMBL" id="CAFBNU010000018">
    <property type="protein sequence ID" value="CAB4967887.1"/>
    <property type="molecule type" value="Genomic_DNA"/>
</dbReference>
<organism evidence="13">
    <name type="scientific">freshwater metagenome</name>
    <dbReference type="NCBI Taxonomy" id="449393"/>
    <lineage>
        <taxon>unclassified sequences</taxon>
        <taxon>metagenomes</taxon>
        <taxon>ecological metagenomes</taxon>
    </lineage>
</organism>
<proteinExistence type="predicted"/>
<sequence>MSQLERNAVGLREVVFQSICCMAPAAAIAASIPFGAPLAGGALPLAVVFAFIGILFTASSVGQLAAHIPSAGSVATYSAIGLRPWVGFLVGWAYVAVEILIVPLVMLQLGYTVAGEWNAEQASFSANNWWIFTVLGCVLVAWLVYRGIRTSAKVGVILGAIEIVIFVVLGLVLIVKAGGNNDLAVFTPKYANAEGFSGWSGVIAGSVFCLLAFAGFEASAPLAEETENPKKNIPKAVMIATVSIGALYALTTYAAAVTFGPEKFKDFAAYNNGVPWDGVAKGVGTIFWVLVLFAIINSTIANANGGANVFTRTAFAFGRAGALPASLAKLHPKYKSPANAVVVQLVLGLIIALGLGFKYKPQMAFGIVATALVVAIVPVYMLANLACIGYFTKHRKDESHPVIHILIPIVGFIFLIPGFFNAAGITGIPGLKFIVSLSAPLTYGAYAMGIWIVIGVIALFYLKSKNPKAIEEVATVHG</sequence>
<dbReference type="PANTHER" id="PTHR42770">
    <property type="entry name" value="AMINO ACID TRANSPORTER-RELATED"/>
    <property type="match status" value="1"/>
</dbReference>
<evidence type="ECO:0000313" key="11">
    <source>
        <dbReference type="EMBL" id="CAB4902583.1"/>
    </source>
</evidence>
<feature type="transmembrane region" description="Helical" evidence="5">
    <location>
        <begin position="85"/>
        <end position="109"/>
    </location>
</feature>
<dbReference type="EMBL" id="CAFBPT010000014">
    <property type="protein sequence ID" value="CAB5033286.1"/>
    <property type="molecule type" value="Genomic_DNA"/>
</dbReference>
<dbReference type="GO" id="GO:0016020">
    <property type="term" value="C:membrane"/>
    <property type="evidence" value="ECO:0007669"/>
    <property type="project" value="UniProtKB-SubCell"/>
</dbReference>
<dbReference type="Gene3D" id="1.20.1740.10">
    <property type="entry name" value="Amino acid/polyamine transporter I"/>
    <property type="match status" value="1"/>
</dbReference>
<evidence type="ECO:0000256" key="3">
    <source>
        <dbReference type="ARBA" id="ARBA00022989"/>
    </source>
</evidence>
<keyword evidence="2 5" id="KW-0812">Transmembrane</keyword>
<evidence type="ECO:0000256" key="1">
    <source>
        <dbReference type="ARBA" id="ARBA00004141"/>
    </source>
</evidence>
<feature type="transmembrane region" description="Helical" evidence="5">
    <location>
        <begin position="14"/>
        <end position="36"/>
    </location>
</feature>
<feature type="transmembrane region" description="Helical" evidence="5">
    <location>
        <begin position="338"/>
        <end position="357"/>
    </location>
</feature>
<evidence type="ECO:0000259" key="6">
    <source>
        <dbReference type="Pfam" id="PF00324"/>
    </source>
</evidence>
<evidence type="ECO:0000256" key="5">
    <source>
        <dbReference type="SAM" id="Phobius"/>
    </source>
</evidence>
<gene>
    <name evidence="7" type="ORF">UFOPK2343_00518</name>
    <name evidence="8" type="ORF">UFOPK2652_01098</name>
    <name evidence="9" type="ORF">UFOPK3128_01268</name>
    <name evidence="10" type="ORF">UFOPK3227_00307</name>
    <name evidence="11" type="ORF">UFOPK3511_01131</name>
    <name evidence="12" type="ORF">UFOPK3880_01260</name>
    <name evidence="13" type="ORF">UFOPK4146_01242</name>
</gene>
<dbReference type="EMBL" id="CAFAAZ010000016">
    <property type="protein sequence ID" value="CAB4827380.1"/>
    <property type="molecule type" value="Genomic_DNA"/>
</dbReference>
<feature type="domain" description="Amino acid permease/ SLC12A" evidence="6">
    <location>
        <begin position="14"/>
        <end position="455"/>
    </location>
</feature>
<dbReference type="AlphaFoldDB" id="A0A6J7RX38"/>
<reference evidence="13" key="1">
    <citation type="submission" date="2020-05" db="EMBL/GenBank/DDBJ databases">
        <authorList>
            <person name="Chiriac C."/>
            <person name="Salcher M."/>
            <person name="Ghai R."/>
            <person name="Kavagutti S V."/>
        </authorList>
    </citation>
    <scope>NUCLEOTIDE SEQUENCE</scope>
</reference>
<accession>A0A6J7RX38</accession>
<keyword evidence="4 5" id="KW-0472">Membrane</keyword>
<feature type="transmembrane region" description="Helical" evidence="5">
    <location>
        <begin position="443"/>
        <end position="462"/>
    </location>
</feature>
<evidence type="ECO:0000313" key="9">
    <source>
        <dbReference type="EMBL" id="CAB4827380.1"/>
    </source>
</evidence>